<name>A0A645BRV2_9ZZZZ</name>
<dbReference type="EMBL" id="VSSQ01022057">
    <property type="protein sequence ID" value="MPM68096.1"/>
    <property type="molecule type" value="Genomic_DNA"/>
</dbReference>
<comment type="caution">
    <text evidence="1">The sequence shown here is derived from an EMBL/GenBank/DDBJ whole genome shotgun (WGS) entry which is preliminary data.</text>
</comment>
<gene>
    <name evidence="1" type="ORF">SDC9_115027</name>
</gene>
<reference evidence="1" key="1">
    <citation type="submission" date="2019-08" db="EMBL/GenBank/DDBJ databases">
        <authorList>
            <person name="Kucharzyk K."/>
            <person name="Murdoch R.W."/>
            <person name="Higgins S."/>
            <person name="Loffler F."/>
        </authorList>
    </citation>
    <scope>NUCLEOTIDE SEQUENCE</scope>
</reference>
<sequence>MSNVKYRIEKQSIKNYYDMQFPEETARYLFRALAFKSIMADPKRYGFVIDEEYLYRPFEYKKVEVQGPIANWSEFAAEHKTNFKLLKIFNPWIRANNMENKQKNKFVVKVPVEGFREKR</sequence>
<organism evidence="1">
    <name type="scientific">bioreactor metagenome</name>
    <dbReference type="NCBI Taxonomy" id="1076179"/>
    <lineage>
        <taxon>unclassified sequences</taxon>
        <taxon>metagenomes</taxon>
        <taxon>ecological metagenomes</taxon>
    </lineage>
</organism>
<evidence type="ECO:0000313" key="1">
    <source>
        <dbReference type="EMBL" id="MPM68096.1"/>
    </source>
</evidence>
<dbReference type="AlphaFoldDB" id="A0A645BRV2"/>
<proteinExistence type="predicted"/>
<protein>
    <submittedName>
        <fullName evidence="1">Uncharacterized protein</fullName>
    </submittedName>
</protein>
<accession>A0A645BRV2</accession>